<keyword evidence="2" id="KW-1185">Reference proteome</keyword>
<organism evidence="1 2">
    <name type="scientific">Arthrobacter phage Wildwest</name>
    <dbReference type="NCBI Taxonomy" id="3051767"/>
    <lineage>
        <taxon>Viruses</taxon>
        <taxon>Duplodnaviria</taxon>
        <taxon>Heunggongvirae</taxon>
        <taxon>Uroviricota</taxon>
        <taxon>Caudoviricetes</taxon>
        <taxon>Casidaviridae</taxon>
        <taxon>Manhattanvirus</taxon>
        <taxon>Manhattanvirus wildwest</taxon>
    </lineage>
</organism>
<evidence type="ECO:0000313" key="2">
    <source>
        <dbReference type="Proteomes" id="UP001302726"/>
    </source>
</evidence>
<proteinExistence type="predicted"/>
<gene>
    <name evidence="1" type="primary">21</name>
    <name evidence="1" type="ORF">SEA_WILDWEST_21</name>
</gene>
<protein>
    <submittedName>
        <fullName evidence="1">Minor tail protein</fullName>
    </submittedName>
</protein>
<reference evidence="1 2" key="1">
    <citation type="submission" date="2023-08" db="EMBL/GenBank/DDBJ databases">
        <authorList>
            <person name="Bearden H.B."/>
            <person name="Frey A.C."/>
            <person name="Joo S.-Y."/>
            <person name="Kamran I.N."/>
            <person name="Lloyd G.E."/>
            <person name="Ohms H.J."/>
            <person name="Prayaga B.S."/>
            <person name="Spencer A.M."/>
            <person name="Gunewardana D.V."/>
            <person name="Tuisl T.J."/>
            <person name="Uhde A.K."/>
            <person name="Van-Hees R.D."/>
            <person name="Walther L.D."/>
            <person name="Wang S.Y."/>
            <person name="Woods E.A."/>
            <person name="Yates E.K."/>
            <person name="Khan H.A."/>
            <person name="Gomez J.L."/>
            <person name="Wire N.L."/>
            <person name="Adair T.L."/>
            <person name="Washington J.M."/>
            <person name="Ko C."/>
            <person name="Russell D.A."/>
            <person name="Jacobs-Sera D."/>
            <person name="Hatfull G.F."/>
        </authorList>
    </citation>
    <scope>NUCLEOTIDE SEQUENCE [LARGE SCALE GENOMIC DNA]</scope>
</reference>
<accession>A0AA96KHT5</accession>
<dbReference type="Proteomes" id="UP001302726">
    <property type="component" value="Segment"/>
</dbReference>
<name>A0AA96KHT5_9CAUD</name>
<dbReference type="EMBL" id="OR521060">
    <property type="protein sequence ID" value="WNO26040.1"/>
    <property type="molecule type" value="Genomic_DNA"/>
</dbReference>
<sequence>MTANRGLFVRNLGTVGTTPIEGRLVMASLVAENSPGVPRNGLLDQRATTVVSGTASMTYSVAACNIVVNRAAGEGVYMFNLTGTTTVATTNAPGSGSRWDLIYVKQNDPDKGDANNTAVLAVLQGTSSTGTPTKPYASLPAGAYVLAEAQVSSGATATNGAQVAISQVWRYTALRGAPIPVRNTTERAEITPGSLAVGVTVRRLDVSMPNLDAIERWTGSAWAVPWAYAEFNNNGFAVAGGLVNWDVGALTQDNSKTWNNTFASSAGALSGAINILESGLYSVTFMTSPSGTPGRAGLILKNGSSQTYASSFTDGAVWEMTATFTRYLTAGTYIRGVLIQNNSTTNATTATILKHTGTWT</sequence>
<evidence type="ECO:0000313" key="1">
    <source>
        <dbReference type="EMBL" id="WNO26040.1"/>
    </source>
</evidence>